<dbReference type="PaxDb" id="9796-ENSECAP00000052277"/>
<dbReference type="AlphaFoldDB" id="A0A5F5PVJ7"/>
<comment type="similarity">
    <text evidence="3">Belongs to the TRAFAC class dynamin-like GTPase superfamily. Very large inducible GTPase (VLIG) family.</text>
</comment>
<dbReference type="InParanoid" id="A0A5F5PVJ7"/>
<dbReference type="SUPFAM" id="SSF52540">
    <property type="entry name" value="P-loop containing nucleoside triphosphate hydrolases"/>
    <property type="match status" value="1"/>
</dbReference>
<dbReference type="Bgee" id="ENSECAG00000017344">
    <property type="expression patterns" value="Expressed in gluteus medius and 23 other cell types or tissues"/>
</dbReference>
<dbReference type="InterPro" id="IPR057365">
    <property type="entry name" value="URGCP"/>
</dbReference>
<gene>
    <name evidence="13" type="primary">URGCP</name>
</gene>
<name>A0A5F5PVJ7_HORSE</name>
<organism evidence="13 14">
    <name type="scientific">Equus caballus</name>
    <name type="common">Horse</name>
    <dbReference type="NCBI Taxonomy" id="9796"/>
    <lineage>
        <taxon>Eukaryota</taxon>
        <taxon>Metazoa</taxon>
        <taxon>Chordata</taxon>
        <taxon>Craniata</taxon>
        <taxon>Vertebrata</taxon>
        <taxon>Euteleostomi</taxon>
        <taxon>Mammalia</taxon>
        <taxon>Eutheria</taxon>
        <taxon>Laurasiatheria</taxon>
        <taxon>Perissodactyla</taxon>
        <taxon>Equidae</taxon>
        <taxon>Equus</taxon>
    </lineage>
</organism>
<evidence type="ECO:0000256" key="11">
    <source>
        <dbReference type="SAM" id="Coils"/>
    </source>
</evidence>
<dbReference type="PANTHER" id="PTHR22796">
    <property type="entry name" value="URG4-RELATED"/>
    <property type="match status" value="1"/>
</dbReference>
<dbReference type="Pfam" id="PF25496">
    <property type="entry name" value="URGCP"/>
    <property type="match status" value="1"/>
</dbReference>
<evidence type="ECO:0000256" key="1">
    <source>
        <dbReference type="ARBA" id="ARBA00004123"/>
    </source>
</evidence>
<evidence type="ECO:0000256" key="9">
    <source>
        <dbReference type="ARBA" id="ARBA00023306"/>
    </source>
</evidence>
<dbReference type="PANTHER" id="PTHR22796:SF13">
    <property type="entry name" value="UP-REGULATOR OF CELL PROLIFERATION"/>
    <property type="match status" value="1"/>
</dbReference>
<dbReference type="GO" id="GO:0005829">
    <property type="term" value="C:cytosol"/>
    <property type="evidence" value="ECO:0007669"/>
    <property type="project" value="Ensembl"/>
</dbReference>
<evidence type="ECO:0000256" key="8">
    <source>
        <dbReference type="ARBA" id="ARBA00023242"/>
    </source>
</evidence>
<comment type="subcellular location">
    <subcellularLocation>
        <location evidence="2">Cytoplasm</location>
    </subcellularLocation>
    <subcellularLocation>
        <location evidence="1">Nucleus</location>
    </subcellularLocation>
</comment>
<dbReference type="FunCoup" id="A0A5F5PVJ7">
    <property type="interactions" value="582"/>
</dbReference>
<evidence type="ECO:0000256" key="2">
    <source>
        <dbReference type="ARBA" id="ARBA00004496"/>
    </source>
</evidence>
<dbReference type="Gene3D" id="3.40.50.300">
    <property type="entry name" value="P-loop containing nucleotide triphosphate hydrolases"/>
    <property type="match status" value="1"/>
</dbReference>
<dbReference type="InterPro" id="IPR030383">
    <property type="entry name" value="G_VLIG_dom"/>
</dbReference>
<reference evidence="13 14" key="1">
    <citation type="journal article" date="2009" name="Science">
        <title>Genome sequence, comparative analysis, and population genetics of the domestic horse.</title>
        <authorList>
            <consortium name="Broad Institute Genome Sequencing Platform"/>
            <consortium name="Broad Institute Whole Genome Assembly Team"/>
            <person name="Wade C.M."/>
            <person name="Giulotto E."/>
            <person name="Sigurdsson S."/>
            <person name="Zoli M."/>
            <person name="Gnerre S."/>
            <person name="Imsland F."/>
            <person name="Lear T.L."/>
            <person name="Adelson D.L."/>
            <person name="Bailey E."/>
            <person name="Bellone R.R."/>
            <person name="Bloecker H."/>
            <person name="Distl O."/>
            <person name="Edgar R.C."/>
            <person name="Garber M."/>
            <person name="Leeb T."/>
            <person name="Mauceli E."/>
            <person name="MacLeod J.N."/>
            <person name="Penedo M.C.T."/>
            <person name="Raison J.M."/>
            <person name="Sharpe T."/>
            <person name="Vogel J."/>
            <person name="Andersson L."/>
            <person name="Antczak D.F."/>
            <person name="Biagi T."/>
            <person name="Binns M.M."/>
            <person name="Chowdhary B.P."/>
            <person name="Coleman S.J."/>
            <person name="Della Valle G."/>
            <person name="Fryc S."/>
            <person name="Guerin G."/>
            <person name="Hasegawa T."/>
            <person name="Hill E.W."/>
            <person name="Jurka J."/>
            <person name="Kiialainen A."/>
            <person name="Lindgren G."/>
            <person name="Liu J."/>
            <person name="Magnani E."/>
            <person name="Mickelson J.R."/>
            <person name="Murray J."/>
            <person name="Nergadze S.G."/>
            <person name="Onofrio R."/>
            <person name="Pedroni S."/>
            <person name="Piras M.F."/>
            <person name="Raudsepp T."/>
            <person name="Rocchi M."/>
            <person name="Roeed K.H."/>
            <person name="Ryder O.A."/>
            <person name="Searle S."/>
            <person name="Skow L."/>
            <person name="Swinburne J.E."/>
            <person name="Syvaenen A.C."/>
            <person name="Tozaki T."/>
            <person name="Valberg S.J."/>
            <person name="Vaudin M."/>
            <person name="White J.R."/>
            <person name="Zody M.C."/>
            <person name="Lander E.S."/>
            <person name="Lindblad-Toh K."/>
        </authorList>
    </citation>
    <scope>NUCLEOTIDE SEQUENCE [LARGE SCALE GENOMIC DNA]</scope>
    <source>
        <strain evidence="13 14">Thoroughbred</strain>
    </source>
</reference>
<evidence type="ECO:0000259" key="12">
    <source>
        <dbReference type="PROSITE" id="PS51717"/>
    </source>
</evidence>
<feature type="domain" description="VLIG-type G" evidence="12">
    <location>
        <begin position="705"/>
        <end position="945"/>
    </location>
</feature>
<dbReference type="GO" id="GO:0005634">
    <property type="term" value="C:nucleus"/>
    <property type="evidence" value="ECO:0007669"/>
    <property type="project" value="UniProtKB-SubCell"/>
</dbReference>
<keyword evidence="5" id="KW-0597">Phosphoprotein</keyword>
<evidence type="ECO:0000256" key="3">
    <source>
        <dbReference type="ARBA" id="ARBA00006828"/>
    </source>
</evidence>
<evidence type="ECO:0000256" key="6">
    <source>
        <dbReference type="ARBA" id="ARBA00022741"/>
    </source>
</evidence>
<evidence type="ECO:0000256" key="5">
    <source>
        <dbReference type="ARBA" id="ARBA00022553"/>
    </source>
</evidence>
<accession>A0A5F5PVJ7</accession>
<evidence type="ECO:0000313" key="13">
    <source>
        <dbReference type="Ensembl" id="ENSECAP00000052277.2"/>
    </source>
</evidence>
<dbReference type="Pfam" id="PF25683">
    <property type="entry name" value="URGCP_GTPase"/>
    <property type="match status" value="1"/>
</dbReference>
<dbReference type="GeneTree" id="ENSGT00940000154390"/>
<keyword evidence="11" id="KW-0175">Coiled coil</keyword>
<keyword evidence="14" id="KW-1185">Reference proteome</keyword>
<protein>
    <recommendedName>
        <fullName evidence="10">Up-regulator of cell proliferation</fullName>
    </recommendedName>
</protein>
<feature type="coiled-coil region" evidence="11">
    <location>
        <begin position="478"/>
        <end position="505"/>
    </location>
</feature>
<dbReference type="Proteomes" id="UP000002281">
    <property type="component" value="Chromosome 4"/>
</dbReference>
<evidence type="ECO:0000256" key="10">
    <source>
        <dbReference type="ARBA" id="ARBA00073190"/>
    </source>
</evidence>
<dbReference type="PROSITE" id="PS51717">
    <property type="entry name" value="G_VLIG"/>
    <property type="match status" value="1"/>
</dbReference>
<evidence type="ECO:0000256" key="7">
    <source>
        <dbReference type="ARBA" id="ARBA00023134"/>
    </source>
</evidence>
<keyword evidence="8" id="KW-0539">Nucleus</keyword>
<dbReference type="STRING" id="9796.ENSECAP00000052277"/>
<dbReference type="FunFam" id="3.40.50.300:FF:000954">
    <property type="entry name" value="Upregulator of cell proliferation"/>
    <property type="match status" value="1"/>
</dbReference>
<sequence length="947" mass="107229">MDLWMDLLLRSLGRPAARVHRIEVELLVKGHSDLGEVAPEIKASERRTAVAIADLEWREMEGDDCEFHYGDGTNEAQDGDFPAVERSRLQEMLSLLGLETYQLQKLSLQDSLQISSDSMKNWAPQVPKDLPWNFLRKLQALNAEARNTTMVLDVPPDARPVEKESQMEEEIIYWDTADDISADIYSFSELPTPDTPVNPLDLLCALLLSSDSFLQQEIVVKMSLCQFALPLVLPDSENHYHTFLLWAMRGIVRTWWSQPPRGVGSFREDSVVLFRAPAFAFVRMEVSSNSKSQLLNAVLSPGHRQRDCFWHRDLNLGTNPREIADGLVEISWFLPSGREDLDIFPEPVAFLNLRGDIGSHWLQFKLLTEISSAVFILTDNISKKEYKLLYSMKGSATKYYFILSPYRGKRNTNLRFLNKLIPVLKMDHSHVLVKVSSTDSASFVRRVRSIVAHVARSPCRRLSLEEMANAARKLGLKVDEDCEECQRAKDRMERITRKIKDLDAYRRDELRLQGDPWRKAAQVEKELCQVQWAGDPPEKHRAELRHRLLELRMQQNGHDPAWGVQEFITGVSSPSLGEKQYFLRWMEWGLARVAQPRLRQPPETILTLRPKHCGAVDFSEALWPEPLGVEHFLREMGQFYEAESCLVEAGKLPAGQRRFAHFPGLALELLLRGLPLELIDGSTLSTPLRWVTGLLKELHIRLERRSRLVVLSALGVPGTGKSTLLNTMFGLRFATGRGCGPRGAFMQLITVAESFSQDLGCDHILVIDSGGLIGGTLTAAGERFELEASLATLIMGLSNVTVVSLAETRDIPPAILHAFLRLEKTGHMPNYQFVYQNLHEVSAPGPKPRERRQLLDQPSDVSRAAAQMEKQGDGIRTLADLAFCDPERQHIWHIPGLWHGVPPMAAVSLGYSEAIFELKRCLLENIRNGLSNQNKNIQQLIELVRRL</sequence>
<reference evidence="13" key="3">
    <citation type="submission" date="2025-09" db="UniProtKB">
        <authorList>
            <consortium name="Ensembl"/>
        </authorList>
    </citation>
    <scope>IDENTIFICATION</scope>
    <source>
        <strain evidence="13">Thoroughbred</strain>
    </source>
</reference>
<keyword evidence="7" id="KW-0342">GTP-binding</keyword>
<evidence type="ECO:0000256" key="4">
    <source>
        <dbReference type="ARBA" id="ARBA00022490"/>
    </source>
</evidence>
<keyword evidence="4" id="KW-0963">Cytoplasm</keyword>
<evidence type="ECO:0000313" key="14">
    <source>
        <dbReference type="Proteomes" id="UP000002281"/>
    </source>
</evidence>
<proteinExistence type="inferred from homology"/>
<keyword evidence="6" id="KW-0547">Nucleotide-binding</keyword>
<dbReference type="GO" id="GO:0005525">
    <property type="term" value="F:GTP binding"/>
    <property type="evidence" value="ECO:0007669"/>
    <property type="project" value="UniProtKB-KW"/>
</dbReference>
<dbReference type="InterPro" id="IPR027417">
    <property type="entry name" value="P-loop_NTPase"/>
</dbReference>
<dbReference type="Ensembl" id="ENSECAT00000070521.2">
    <property type="protein sequence ID" value="ENSECAP00000052277.2"/>
    <property type="gene ID" value="ENSECAG00000017344.4"/>
</dbReference>
<reference evidence="13" key="2">
    <citation type="submission" date="2025-08" db="UniProtKB">
        <authorList>
            <consortium name="Ensembl"/>
        </authorList>
    </citation>
    <scope>IDENTIFICATION</scope>
    <source>
        <strain evidence="13">Thoroughbred</strain>
    </source>
</reference>
<keyword evidence="9" id="KW-0131">Cell cycle</keyword>